<feature type="compositionally biased region" description="Basic and acidic residues" evidence="13">
    <location>
        <begin position="325"/>
        <end position="351"/>
    </location>
</feature>
<dbReference type="Pfam" id="PF01187">
    <property type="entry name" value="MIF"/>
    <property type="match status" value="1"/>
</dbReference>
<dbReference type="InterPro" id="IPR001398">
    <property type="entry name" value="Macrophage_inhib_fac"/>
</dbReference>
<dbReference type="EMBL" id="LXJU01000010">
    <property type="protein sequence ID" value="OGE52535.1"/>
    <property type="molecule type" value="Genomic_DNA"/>
</dbReference>
<dbReference type="PANTHER" id="PTHR11954:SF6">
    <property type="entry name" value="MACROPHAGE MIGRATION INHIBITORY FACTOR"/>
    <property type="match status" value="1"/>
</dbReference>
<dbReference type="Gene3D" id="3.30.429.10">
    <property type="entry name" value="Macrophage Migration Inhibitory Factor"/>
    <property type="match status" value="1"/>
</dbReference>
<keyword evidence="3" id="KW-0202">Cytokine</keyword>
<evidence type="ECO:0000256" key="3">
    <source>
        <dbReference type="ARBA" id="ARBA00022514"/>
    </source>
</evidence>
<dbReference type="SUPFAM" id="SSF55331">
    <property type="entry name" value="Tautomerase/MIF"/>
    <property type="match status" value="1"/>
</dbReference>
<gene>
    <name evidence="14" type="ORF">PENARI_c010G09722</name>
</gene>
<evidence type="ECO:0000256" key="10">
    <source>
        <dbReference type="ARBA" id="ARBA00041631"/>
    </source>
</evidence>
<comment type="caution">
    <text evidence="14">The sequence shown here is derived from an EMBL/GenBank/DDBJ whole genome shotgun (WGS) entry which is preliminary data.</text>
</comment>
<comment type="subcellular location">
    <subcellularLocation>
        <location evidence="1">Secreted</location>
    </subcellularLocation>
</comment>
<dbReference type="EC" id="5.3.2.1" evidence="9"/>
<evidence type="ECO:0000256" key="4">
    <source>
        <dbReference type="ARBA" id="ARBA00022525"/>
    </source>
</evidence>
<evidence type="ECO:0000256" key="7">
    <source>
        <dbReference type="ARBA" id="ARBA00036823"/>
    </source>
</evidence>
<dbReference type="InterPro" id="IPR014347">
    <property type="entry name" value="Tautomerase/MIF_sf"/>
</dbReference>
<accession>A0A1F5LHC7</accession>
<keyword evidence="4" id="KW-0964">Secreted</keyword>
<dbReference type="RefSeq" id="XP_022487977.1">
    <property type="nucleotide sequence ID" value="XM_022632372.1"/>
</dbReference>
<comment type="catalytic activity">
    <reaction evidence="6">
        <text>3-phenylpyruvate = enol-phenylpyruvate</text>
        <dbReference type="Rhea" id="RHEA:17097"/>
        <dbReference type="ChEBI" id="CHEBI:16815"/>
        <dbReference type="ChEBI" id="CHEBI:18005"/>
        <dbReference type="EC" id="5.3.2.1"/>
    </reaction>
</comment>
<proteinExistence type="inferred from homology"/>
<evidence type="ECO:0000256" key="8">
    <source>
        <dbReference type="ARBA" id="ARBA00038932"/>
    </source>
</evidence>
<dbReference type="GO" id="GO:0004167">
    <property type="term" value="F:dopachrome isomerase activity"/>
    <property type="evidence" value="ECO:0007669"/>
    <property type="project" value="UniProtKB-EC"/>
</dbReference>
<dbReference type="GeneID" id="34577106"/>
<feature type="compositionally biased region" description="Polar residues" evidence="13">
    <location>
        <begin position="313"/>
        <end position="323"/>
    </location>
</feature>
<feature type="region of interest" description="Disordered" evidence="13">
    <location>
        <begin position="284"/>
        <end position="378"/>
    </location>
</feature>
<evidence type="ECO:0000313" key="15">
    <source>
        <dbReference type="Proteomes" id="UP000177622"/>
    </source>
</evidence>
<evidence type="ECO:0000256" key="11">
    <source>
        <dbReference type="ARBA" id="ARBA00041912"/>
    </source>
</evidence>
<sequence>MDFSKPSLPRLSTNILLLDQVPNALAPKALSNANLPPVIMPERPAPPSLFKEENREENVAPITRLSEPKPVYLAPKSVPDSPIAKPMKTMYYEDAFTVRGSDHSPKNRVAQDSVVIVELKTNIKAKENTPKLLSDLALFFAQTYQHPEASVLVTVDEDALLTFGNNPDSAYLIKISALPSLIAPLTNQRNTSLIQAALLNLLGIPSDRGVIIFGSVGEDNLATNGATARGEISRLERSDHGNSPSLFKSISRSMSRRLKSSSGNSAPMSLAGLSTVVSPDGVAMVPSASDLPETIPLRSSQSDNAKSRELSKTESQTANSLTLESPKEESLNQVSSKDEKKERGLKKRESLKSFVNRRLFELTGPRGASTPTPKRKNV</sequence>
<dbReference type="PANTHER" id="PTHR11954">
    <property type="entry name" value="D-DOPACHROME DECARBOXYLASE"/>
    <property type="match status" value="1"/>
</dbReference>
<dbReference type="STRING" id="1835702.A0A1F5LHC7"/>
<evidence type="ECO:0000313" key="14">
    <source>
        <dbReference type="EMBL" id="OGE52535.1"/>
    </source>
</evidence>
<dbReference type="GO" id="GO:0050178">
    <property type="term" value="F:phenylpyruvate tautomerase activity"/>
    <property type="evidence" value="ECO:0007669"/>
    <property type="project" value="UniProtKB-EC"/>
</dbReference>
<dbReference type="GO" id="GO:0005576">
    <property type="term" value="C:extracellular region"/>
    <property type="evidence" value="ECO:0007669"/>
    <property type="project" value="UniProtKB-SubCell"/>
</dbReference>
<comment type="similarity">
    <text evidence="2">Belongs to the MIF family.</text>
</comment>
<evidence type="ECO:0000256" key="13">
    <source>
        <dbReference type="SAM" id="MobiDB-lite"/>
    </source>
</evidence>
<name>A0A1F5LHC7_PENAI</name>
<evidence type="ECO:0000256" key="2">
    <source>
        <dbReference type="ARBA" id="ARBA00005851"/>
    </source>
</evidence>
<keyword evidence="15" id="KW-1185">Reference proteome</keyword>
<protein>
    <recommendedName>
        <fullName evidence="12">L-dopachrome isomerase</fullName>
        <ecNumber evidence="9">5.3.2.1</ecNumber>
        <ecNumber evidence="8">5.3.3.12</ecNumber>
    </recommendedName>
    <alternativeName>
        <fullName evidence="10">L-dopachrome tautomerase</fullName>
    </alternativeName>
    <alternativeName>
        <fullName evidence="11">Phenylpyruvate tautomerase</fullName>
    </alternativeName>
</protein>
<dbReference type="OrthoDB" id="255819at2759"/>
<dbReference type="Proteomes" id="UP000177622">
    <property type="component" value="Unassembled WGS sequence"/>
</dbReference>
<evidence type="ECO:0000256" key="6">
    <source>
        <dbReference type="ARBA" id="ARBA00036735"/>
    </source>
</evidence>
<dbReference type="AlphaFoldDB" id="A0A1F5LHC7"/>
<keyword evidence="5" id="KW-0413">Isomerase</keyword>
<dbReference type="EC" id="5.3.3.12" evidence="8"/>
<reference evidence="14 15" key="1">
    <citation type="journal article" date="2016" name="Sci. Rep.">
        <title>Penicillium arizonense, a new, genome sequenced fungal species, reveals a high chemical diversity in secreted metabolites.</title>
        <authorList>
            <person name="Grijseels S."/>
            <person name="Nielsen J.C."/>
            <person name="Randelovic M."/>
            <person name="Nielsen J."/>
            <person name="Nielsen K.F."/>
            <person name="Workman M."/>
            <person name="Frisvad J.C."/>
        </authorList>
    </citation>
    <scope>NUCLEOTIDE SEQUENCE [LARGE SCALE GENOMIC DNA]</scope>
    <source>
        <strain evidence="14 15">CBS 141311</strain>
    </source>
</reference>
<evidence type="ECO:0000256" key="12">
    <source>
        <dbReference type="ARBA" id="ARBA00042730"/>
    </source>
</evidence>
<comment type="catalytic activity">
    <reaction evidence="7">
        <text>L-dopachrome = 5,6-dihydroxyindole-2-carboxylate</text>
        <dbReference type="Rhea" id="RHEA:13041"/>
        <dbReference type="ChEBI" id="CHEBI:16875"/>
        <dbReference type="ChEBI" id="CHEBI:57509"/>
        <dbReference type="EC" id="5.3.3.12"/>
    </reaction>
</comment>
<evidence type="ECO:0000256" key="1">
    <source>
        <dbReference type="ARBA" id="ARBA00004613"/>
    </source>
</evidence>
<evidence type="ECO:0000256" key="9">
    <source>
        <dbReference type="ARBA" id="ARBA00039086"/>
    </source>
</evidence>
<evidence type="ECO:0000256" key="5">
    <source>
        <dbReference type="ARBA" id="ARBA00023235"/>
    </source>
</evidence>
<organism evidence="14 15">
    <name type="scientific">Penicillium arizonense</name>
    <dbReference type="NCBI Taxonomy" id="1835702"/>
    <lineage>
        <taxon>Eukaryota</taxon>
        <taxon>Fungi</taxon>
        <taxon>Dikarya</taxon>
        <taxon>Ascomycota</taxon>
        <taxon>Pezizomycotina</taxon>
        <taxon>Eurotiomycetes</taxon>
        <taxon>Eurotiomycetidae</taxon>
        <taxon>Eurotiales</taxon>
        <taxon>Aspergillaceae</taxon>
        <taxon>Penicillium</taxon>
    </lineage>
</organism>